<gene>
    <name evidence="3" type="ORF">HZY85_00085</name>
</gene>
<accession>A0ABX2SZJ8</accession>
<feature type="compositionally biased region" description="Basic and acidic residues" evidence="1">
    <location>
        <begin position="441"/>
        <end position="459"/>
    </location>
</feature>
<organism evidence="3 4">
    <name type="scientific">Gemelliphila palaticanis</name>
    <dbReference type="NCBI Taxonomy" id="81950"/>
    <lineage>
        <taxon>Bacteria</taxon>
        <taxon>Bacillati</taxon>
        <taxon>Bacillota</taxon>
        <taxon>Bacilli</taxon>
        <taxon>Bacillales</taxon>
        <taxon>Gemellaceae</taxon>
        <taxon>Gemelliphila</taxon>
    </lineage>
</organism>
<dbReference type="Proteomes" id="UP000531840">
    <property type="component" value="Unassembled WGS sequence"/>
</dbReference>
<dbReference type="PANTHER" id="PTHR30121">
    <property type="entry name" value="UNCHARACTERIZED PROTEIN YJGR-RELATED"/>
    <property type="match status" value="1"/>
</dbReference>
<proteinExistence type="predicted"/>
<dbReference type="InterPro" id="IPR027417">
    <property type="entry name" value="P-loop_NTPase"/>
</dbReference>
<evidence type="ECO:0000259" key="2">
    <source>
        <dbReference type="Pfam" id="PF05872"/>
    </source>
</evidence>
<feature type="domain" description="Helicase HerA-like C-terminal" evidence="2">
    <location>
        <begin position="5"/>
        <end position="499"/>
    </location>
</feature>
<name>A0ABX2SZJ8_9BACL</name>
<feature type="region of interest" description="Disordered" evidence="1">
    <location>
        <begin position="441"/>
        <end position="476"/>
    </location>
</feature>
<dbReference type="RefSeq" id="WP_179939611.1">
    <property type="nucleotide sequence ID" value="NZ_JACBYF010000001.1"/>
</dbReference>
<protein>
    <submittedName>
        <fullName evidence="3">DUF853 family protein</fullName>
    </submittedName>
</protein>
<dbReference type="InterPro" id="IPR051162">
    <property type="entry name" value="T4SS_component"/>
</dbReference>
<reference evidence="3 4" key="1">
    <citation type="submission" date="2020-07" db="EMBL/GenBank/DDBJ databases">
        <title>MOT database genomes.</title>
        <authorList>
            <person name="Joseph S."/>
            <person name="Aduse-Opoku J."/>
            <person name="Hashim A."/>
            <person name="Wade W."/>
            <person name="Curtis M."/>
        </authorList>
    </citation>
    <scope>NUCLEOTIDE SEQUENCE [LARGE SCALE GENOMIC DNA]</scope>
    <source>
        <strain evidence="3 4">CIP 106318</strain>
    </source>
</reference>
<dbReference type="Gene3D" id="3.40.50.300">
    <property type="entry name" value="P-loop containing nucleotide triphosphate hydrolases"/>
    <property type="match status" value="2"/>
</dbReference>
<evidence type="ECO:0000313" key="4">
    <source>
        <dbReference type="Proteomes" id="UP000531840"/>
    </source>
</evidence>
<dbReference type="PANTHER" id="PTHR30121:SF6">
    <property type="entry name" value="SLR6007 PROTEIN"/>
    <property type="match status" value="1"/>
</dbReference>
<evidence type="ECO:0000256" key="1">
    <source>
        <dbReference type="SAM" id="MobiDB-lite"/>
    </source>
</evidence>
<keyword evidence="4" id="KW-1185">Reference proteome</keyword>
<dbReference type="InterPro" id="IPR033186">
    <property type="entry name" value="HerA_C"/>
</dbReference>
<sequence length="502" mass="56165">MSTIKIAKSQNKDIVMYLNKLNRHGIIAGATGTGKTITLKVLTEQLSKSGVPVFLADIKGDLATLSKSGNLEGKVAERVSSMGLDDFNNQSFPVRLWDVFGDNGHPVRATISEMGPLLLSRLLELNETQSGILNIAFRVADDNGWLLIDMKDLKSLLQHLAENTAEYTTKYGNITKQSIGAIQRSLLTLEDQGGDKFFGEPAIDLNDFMQLDSSGKGMINILMAQKLFGSPKLYSTFLLWLLSELFEVLPEVGDLDKPKMVFFFDEAHLLFDGAPKAFVEKVEQVVRLIRSKGVGIYFVTQNPVDIPENILGQLGNRVQHALRAYTPKEIKAVKLASSTFRVNPEVDTATALTELKVGEALISCLNEDGQPEVVERAFVRPPESFIGAVSDDEYSSLINNSPMESKYRNSVDRESAYEILERKVLQDREYEKLEEERAALEKERERLEREESRDYDRNYRKSSPGRPRKSSFEKTTDTLIKTATSAIGKEIIRGLFGILKKK</sequence>
<dbReference type="Pfam" id="PF05872">
    <property type="entry name" value="HerA_C"/>
    <property type="match status" value="1"/>
</dbReference>
<dbReference type="EMBL" id="JACBYF010000001">
    <property type="protein sequence ID" value="NYS46599.1"/>
    <property type="molecule type" value="Genomic_DNA"/>
</dbReference>
<dbReference type="SUPFAM" id="SSF52540">
    <property type="entry name" value="P-loop containing nucleoside triphosphate hydrolases"/>
    <property type="match status" value="1"/>
</dbReference>
<comment type="caution">
    <text evidence="3">The sequence shown here is derived from an EMBL/GenBank/DDBJ whole genome shotgun (WGS) entry which is preliminary data.</text>
</comment>
<evidence type="ECO:0000313" key="3">
    <source>
        <dbReference type="EMBL" id="NYS46599.1"/>
    </source>
</evidence>